<evidence type="ECO:0000313" key="3">
    <source>
        <dbReference type="Proteomes" id="UP000037800"/>
    </source>
</evidence>
<keyword evidence="1" id="KW-0732">Signal</keyword>
<evidence type="ECO:0000313" key="2">
    <source>
        <dbReference type="EMBL" id="KPH49980.1"/>
    </source>
</evidence>
<feature type="chain" id="PRO_5043340973" evidence="1">
    <location>
        <begin position="29"/>
        <end position="334"/>
    </location>
</feature>
<sequence>MKPKNKILGFGVSMALSIGLLLPPKAEAICNVNPAQIAETMFSMCWECIFPISIAGIPVIQGHMPDPLGTVSTPICLCPAPPPLFIRIGIPIGYWEPSRSIDITKDAYCFAGMGINMGISSTQRGTKGNAESLSRTFFHSHYYIYPVFELIGIFVDTMCLRGVQGIDIAYMTEVDPLWNDDQLGALISPEALLFGNPITNLACIADSVSAQANISLDPLFWCKGSWGNAYPLTGNTNTKNYVEDSASVAASMIYKLHRELILWNGATASALCGEHPMPIWLKNAYRMQLMYPIPHPTATGIVQSGIIWTPAKNPQMIGDNFNYLLFKKVDCCAL</sequence>
<organism evidence="2 3">
    <name type="scientific">Helicobacter pullorum</name>
    <dbReference type="NCBI Taxonomy" id="35818"/>
    <lineage>
        <taxon>Bacteria</taxon>
        <taxon>Pseudomonadati</taxon>
        <taxon>Campylobacterota</taxon>
        <taxon>Epsilonproteobacteria</taxon>
        <taxon>Campylobacterales</taxon>
        <taxon>Helicobacteraceae</taxon>
        <taxon>Helicobacter</taxon>
    </lineage>
</organism>
<accession>A0AAW3J5N0</accession>
<protein>
    <submittedName>
        <fullName evidence="2">Conjugal transfer protein TraU</fullName>
    </submittedName>
</protein>
<reference evidence="2 3" key="1">
    <citation type="submission" date="2014-06" db="EMBL/GenBank/DDBJ databases">
        <title>Helicobacter pullorum isolates in fresh chicken meat - phenotypic and genotypic features.</title>
        <authorList>
            <person name="Borges V."/>
            <person name="Santos A."/>
            <person name="Correia C.B."/>
            <person name="Saraiva M."/>
            <person name="Menard A."/>
            <person name="Vieira L."/>
            <person name="Sampaio D.A."/>
            <person name="Gomes J.P."/>
            <person name="Oleastro M."/>
        </authorList>
    </citation>
    <scope>NUCLEOTIDE SEQUENCE [LARGE SCALE GENOMIC DNA]</scope>
    <source>
        <strain evidence="2 3">229336/12</strain>
    </source>
</reference>
<gene>
    <name evidence="2" type="ORF">HPU229336_05210</name>
</gene>
<dbReference type="Proteomes" id="UP000037800">
    <property type="component" value="Unassembled WGS sequence"/>
</dbReference>
<proteinExistence type="predicted"/>
<dbReference type="RefSeq" id="WP_060663284.1">
    <property type="nucleotide sequence ID" value="NZ_JNUR01000038.1"/>
</dbReference>
<comment type="caution">
    <text evidence="2">The sequence shown here is derived from an EMBL/GenBank/DDBJ whole genome shotgun (WGS) entry which is preliminary data.</text>
</comment>
<dbReference type="InterPro" id="IPR009649">
    <property type="entry name" value="TraU"/>
</dbReference>
<feature type="signal peptide" evidence="1">
    <location>
        <begin position="1"/>
        <end position="28"/>
    </location>
</feature>
<dbReference type="EMBL" id="JNUR01000038">
    <property type="protein sequence ID" value="KPH49980.1"/>
    <property type="molecule type" value="Genomic_DNA"/>
</dbReference>
<dbReference type="AlphaFoldDB" id="A0AAW3J5N0"/>
<evidence type="ECO:0000256" key="1">
    <source>
        <dbReference type="SAM" id="SignalP"/>
    </source>
</evidence>
<name>A0AAW3J5N0_9HELI</name>
<dbReference type="Pfam" id="PF06834">
    <property type="entry name" value="TraU"/>
    <property type="match status" value="1"/>
</dbReference>